<evidence type="ECO:0000313" key="3">
    <source>
        <dbReference type="Proteomes" id="UP000296374"/>
    </source>
</evidence>
<dbReference type="EMBL" id="CP038439">
    <property type="protein sequence ID" value="QBX35172.1"/>
    <property type="molecule type" value="Genomic_DNA"/>
</dbReference>
<dbReference type="Gene3D" id="2.40.50.230">
    <property type="entry name" value="Gp5 N-terminal domain"/>
    <property type="match status" value="1"/>
</dbReference>
<dbReference type="RefSeq" id="WP_135313454.1">
    <property type="nucleotide sequence ID" value="NZ_CP038439.1"/>
</dbReference>
<sequence>MTAQSYSSEFGECTETFYGLYPGVAENVVDPENRGRITVLLPWISDTYETRFALVAQVYAGDGYGTVWLPEQGDQVVVAFMKGQLSRPVVLGSIYAKKRKPKAGRTDSEDPKIFRTKGGHYLLMEDKKGQRIELVDLTGRNSVVIDSESNSVTVKASSNLTLEAGSDITINAGGSLTIKAAGAVSLSGSTINLN</sequence>
<accession>A0A4V1BJ61</accession>
<protein>
    <recommendedName>
        <fullName evidence="1">Gp5/Type VI secretion system Vgr protein OB-fold domain-containing protein</fullName>
    </recommendedName>
</protein>
<dbReference type="SUPFAM" id="SSF69255">
    <property type="entry name" value="gp5 N-terminal domain-like"/>
    <property type="match status" value="1"/>
</dbReference>
<reference evidence="3" key="1">
    <citation type="submission" date="2019-03" db="EMBL/GenBank/DDBJ databases">
        <authorList>
            <person name="Li J."/>
        </authorList>
    </citation>
    <scope>NUCLEOTIDE SEQUENCE [LARGE SCALE GENOMIC DNA]</scope>
    <source>
        <strain evidence="3">2251</strain>
    </source>
</reference>
<dbReference type="InterPro" id="IPR006531">
    <property type="entry name" value="Gp5/Vgr_OB"/>
</dbReference>
<dbReference type="Proteomes" id="UP000296374">
    <property type="component" value="Chromosome"/>
</dbReference>
<gene>
    <name evidence="2" type="ORF">E4191_11050</name>
</gene>
<evidence type="ECO:0000259" key="1">
    <source>
        <dbReference type="Pfam" id="PF04717"/>
    </source>
</evidence>
<dbReference type="KEGG" id="plia:E4191_11050"/>
<organism evidence="2 3">
    <name type="scientific">Paracoccus liaowanqingii</name>
    <dbReference type="NCBI Taxonomy" id="2560053"/>
    <lineage>
        <taxon>Bacteria</taxon>
        <taxon>Pseudomonadati</taxon>
        <taxon>Pseudomonadota</taxon>
        <taxon>Alphaproteobacteria</taxon>
        <taxon>Rhodobacterales</taxon>
        <taxon>Paracoccaceae</taxon>
        <taxon>Paracoccus</taxon>
    </lineage>
</organism>
<dbReference type="Pfam" id="PF04717">
    <property type="entry name" value="Phage_base_V"/>
    <property type="match status" value="1"/>
</dbReference>
<dbReference type="AlphaFoldDB" id="A0A4V1BJ61"/>
<dbReference type="InterPro" id="IPR037026">
    <property type="entry name" value="Vgr_OB-fold_dom_sf"/>
</dbReference>
<evidence type="ECO:0000313" key="2">
    <source>
        <dbReference type="EMBL" id="QBX35172.1"/>
    </source>
</evidence>
<proteinExistence type="predicted"/>
<name>A0A4V1BJ61_9RHOB</name>
<feature type="domain" description="Gp5/Type VI secretion system Vgr protein OB-fold" evidence="1">
    <location>
        <begin position="21"/>
        <end position="95"/>
    </location>
</feature>
<dbReference type="SUPFAM" id="SSF69349">
    <property type="entry name" value="Phage fibre proteins"/>
    <property type="match status" value="1"/>
</dbReference>